<dbReference type="InterPro" id="IPR012337">
    <property type="entry name" value="RNaseH-like_sf"/>
</dbReference>
<evidence type="ECO:0000256" key="1">
    <source>
        <dbReference type="SAM" id="MobiDB-lite"/>
    </source>
</evidence>
<evidence type="ECO:0000313" key="3">
    <source>
        <dbReference type="Proteomes" id="UP000326396"/>
    </source>
</evidence>
<dbReference type="InterPro" id="IPR036397">
    <property type="entry name" value="RNaseH_sf"/>
</dbReference>
<feature type="region of interest" description="Disordered" evidence="1">
    <location>
        <begin position="1"/>
        <end position="20"/>
    </location>
</feature>
<dbReference type="PANTHER" id="PTHR48475:SF2">
    <property type="entry name" value="RIBONUCLEASE H"/>
    <property type="match status" value="1"/>
</dbReference>
<reference evidence="2 3" key="1">
    <citation type="submission" date="2019-05" db="EMBL/GenBank/DDBJ databases">
        <title>Mikania micrantha, genome provides insights into the molecular mechanism of rapid growth.</title>
        <authorList>
            <person name="Liu B."/>
        </authorList>
    </citation>
    <scope>NUCLEOTIDE SEQUENCE [LARGE SCALE GENOMIC DNA]</scope>
    <source>
        <strain evidence="2">NLD-2019</strain>
        <tissue evidence="2">Leaf</tissue>
    </source>
</reference>
<evidence type="ECO:0000313" key="2">
    <source>
        <dbReference type="EMBL" id="KAD6118707.1"/>
    </source>
</evidence>
<dbReference type="EMBL" id="SZYD01000005">
    <property type="protein sequence ID" value="KAD6118707.1"/>
    <property type="molecule type" value="Genomic_DNA"/>
</dbReference>
<sequence>MITSTPVHPQANGQAESSNKIIINNRKKKLGSKKGKWAEELPFVLWDDRTTTKNATGIAGEEMRLYVLTQVLT</sequence>
<name>A0A5N6PBN7_9ASTR</name>
<proteinExistence type="predicted"/>
<feature type="compositionally biased region" description="Polar residues" evidence="1">
    <location>
        <begin position="1"/>
        <end position="18"/>
    </location>
</feature>
<comment type="caution">
    <text evidence="2">The sequence shown here is derived from an EMBL/GenBank/DDBJ whole genome shotgun (WGS) entry which is preliminary data.</text>
</comment>
<evidence type="ECO:0008006" key="4">
    <source>
        <dbReference type="Google" id="ProtNLM"/>
    </source>
</evidence>
<organism evidence="2 3">
    <name type="scientific">Mikania micrantha</name>
    <name type="common">bitter vine</name>
    <dbReference type="NCBI Taxonomy" id="192012"/>
    <lineage>
        <taxon>Eukaryota</taxon>
        <taxon>Viridiplantae</taxon>
        <taxon>Streptophyta</taxon>
        <taxon>Embryophyta</taxon>
        <taxon>Tracheophyta</taxon>
        <taxon>Spermatophyta</taxon>
        <taxon>Magnoliopsida</taxon>
        <taxon>eudicotyledons</taxon>
        <taxon>Gunneridae</taxon>
        <taxon>Pentapetalae</taxon>
        <taxon>asterids</taxon>
        <taxon>campanulids</taxon>
        <taxon>Asterales</taxon>
        <taxon>Asteraceae</taxon>
        <taxon>Asteroideae</taxon>
        <taxon>Heliantheae alliance</taxon>
        <taxon>Eupatorieae</taxon>
        <taxon>Mikania</taxon>
    </lineage>
</organism>
<dbReference type="Proteomes" id="UP000326396">
    <property type="component" value="Linkage Group LG13"/>
</dbReference>
<keyword evidence="3" id="KW-1185">Reference proteome</keyword>
<dbReference type="PANTHER" id="PTHR48475">
    <property type="entry name" value="RIBONUCLEASE H"/>
    <property type="match status" value="1"/>
</dbReference>
<gene>
    <name evidence="2" type="ORF">E3N88_09978</name>
</gene>
<accession>A0A5N6PBN7</accession>
<protein>
    <recommendedName>
        <fullName evidence="4">Integrase catalytic domain-containing protein</fullName>
    </recommendedName>
</protein>
<dbReference type="Gene3D" id="3.30.420.10">
    <property type="entry name" value="Ribonuclease H-like superfamily/Ribonuclease H"/>
    <property type="match status" value="1"/>
</dbReference>
<dbReference type="AlphaFoldDB" id="A0A5N6PBN7"/>
<dbReference type="GO" id="GO:0003676">
    <property type="term" value="F:nucleic acid binding"/>
    <property type="evidence" value="ECO:0007669"/>
    <property type="project" value="InterPro"/>
</dbReference>
<dbReference type="SUPFAM" id="SSF53098">
    <property type="entry name" value="Ribonuclease H-like"/>
    <property type="match status" value="1"/>
</dbReference>